<dbReference type="STRING" id="79604.AAY81_02735"/>
<evidence type="ECO:0000256" key="2">
    <source>
        <dbReference type="ARBA" id="ARBA00022630"/>
    </source>
</evidence>
<keyword evidence="2" id="KW-0285">Flavoprotein</keyword>
<dbReference type="RefSeq" id="WP_066661074.1">
    <property type="nucleotide sequence ID" value="NZ_CP011402.1"/>
</dbReference>
<dbReference type="SUPFAM" id="SSF51905">
    <property type="entry name" value="FAD/NAD(P)-binding domain"/>
    <property type="match status" value="1"/>
</dbReference>
<dbReference type="PANTHER" id="PTHR43400:SF7">
    <property type="entry name" value="FAD-DEPENDENT OXIDOREDUCTASE 2 FAD BINDING DOMAIN-CONTAINING PROTEIN"/>
    <property type="match status" value="1"/>
</dbReference>
<keyword evidence="7" id="KW-1185">Reference proteome</keyword>
<dbReference type="PANTHER" id="PTHR43400">
    <property type="entry name" value="FUMARATE REDUCTASE"/>
    <property type="match status" value="1"/>
</dbReference>
<name>A0A172RX53_9ACTN</name>
<dbReference type="Gene3D" id="3.50.50.60">
    <property type="entry name" value="FAD/NAD(P)-binding domain"/>
    <property type="match status" value="1"/>
</dbReference>
<comment type="cofactor">
    <cofactor evidence="1">
        <name>FAD</name>
        <dbReference type="ChEBI" id="CHEBI:57692"/>
    </cofactor>
</comment>
<organism evidence="6 7">
    <name type="scientific">Denitrobacterium detoxificans</name>
    <dbReference type="NCBI Taxonomy" id="79604"/>
    <lineage>
        <taxon>Bacteria</taxon>
        <taxon>Bacillati</taxon>
        <taxon>Actinomycetota</taxon>
        <taxon>Coriobacteriia</taxon>
        <taxon>Eggerthellales</taxon>
        <taxon>Eggerthellaceae</taxon>
        <taxon>Denitrobacterium</taxon>
    </lineage>
</organism>
<evidence type="ECO:0000256" key="1">
    <source>
        <dbReference type="ARBA" id="ARBA00001974"/>
    </source>
</evidence>
<evidence type="ECO:0000259" key="5">
    <source>
        <dbReference type="Pfam" id="PF00890"/>
    </source>
</evidence>
<feature type="domain" description="FAD-dependent oxidoreductase 2 FAD-binding" evidence="5">
    <location>
        <begin position="85"/>
        <end position="588"/>
    </location>
</feature>
<keyword evidence="4" id="KW-0560">Oxidoreductase</keyword>
<dbReference type="KEGG" id="ddt:AAY81_02735"/>
<keyword evidence="3" id="KW-0274">FAD</keyword>
<evidence type="ECO:0000256" key="3">
    <source>
        <dbReference type="ARBA" id="ARBA00022827"/>
    </source>
</evidence>
<dbReference type="InterPro" id="IPR036188">
    <property type="entry name" value="FAD/NAD-bd_sf"/>
</dbReference>
<protein>
    <submittedName>
        <fullName evidence="6">FAD binding domain-containing protein</fullName>
    </submittedName>
</protein>
<dbReference type="InterPro" id="IPR003953">
    <property type="entry name" value="FAD-dep_OxRdtase_2_FAD-bd"/>
</dbReference>
<dbReference type="InterPro" id="IPR006311">
    <property type="entry name" value="TAT_signal"/>
</dbReference>
<evidence type="ECO:0000313" key="7">
    <source>
        <dbReference type="Proteomes" id="UP000182975"/>
    </source>
</evidence>
<accession>A0A172RX53</accession>
<dbReference type="AlphaFoldDB" id="A0A172RX53"/>
<dbReference type="EMBL" id="FOEC01000003">
    <property type="protein sequence ID" value="SEO64300.1"/>
    <property type="molecule type" value="Genomic_DNA"/>
</dbReference>
<dbReference type="SUPFAM" id="SSF56425">
    <property type="entry name" value="Succinate dehydrogenase/fumarate reductase flavoprotein, catalytic domain"/>
    <property type="match status" value="1"/>
</dbReference>
<sequence length="612" mass="65811">MVNEQLTRRDALKLGGLTALAGAGMAAMAGCSSPKSKTAEATESSTGETTILEADGSVSARSHYQWLGSEPEIDESQVTEVVDADVVILGSGHSGTQCARTAAMAGAKVVVLESQTEANQFYYGEDIGTFNSQYVQNMGYGPYDEMEILAQLQRTAAYRLNSELCLNYIRNSGPMADEFIALVQERQPELLTNMNIQQPCTDFWTDKSQPQDMGNYKTYVGTFCMRSEILDEVATGVGAYSTIGDCETLVRQYAEELGAEWYFGTTAVKAIVEDGKVTGAYGKTTDGNYIRFNASKAVVIAMGAFQNNMEMMKEFYRESWELQAKDGVDAFSDPTDESATRDTGMGHKIGCWAGGRMEAGPAASLANVSAPGPFGFAPTLYLNSQGKRFMNEADFNAIAAQVQRQPKGLYCALYGANYEEIVKRGGTNHGGTDFGQETYVAQWKEDMTHVVEAGADGYLVRHGCLTERANMAQTRMYGANDLKTLAGYLGYEGEAVQNFVDSVAAYNELVASGVDTQYGKKSDFLLPIEAPYYAAVDTSVGTGATALTLAGLVTDGNYNVLGDDDEPIEGLYAIGNCCGQRFALTYPGILAGNSMGQAMTNGYVCGKIVGNL</sequence>
<proteinExistence type="predicted"/>
<evidence type="ECO:0000256" key="4">
    <source>
        <dbReference type="ARBA" id="ARBA00023002"/>
    </source>
</evidence>
<reference evidence="7" key="1">
    <citation type="submission" date="2016-10" db="EMBL/GenBank/DDBJ databases">
        <authorList>
            <person name="Varghese N."/>
        </authorList>
    </citation>
    <scope>NUCLEOTIDE SEQUENCE [LARGE SCALE GENOMIC DNA]</scope>
    <source>
        <strain evidence="7">DSM 21843</strain>
    </source>
</reference>
<dbReference type="Gene3D" id="3.90.700.10">
    <property type="entry name" value="Succinate dehydrogenase/fumarate reductase flavoprotein, catalytic domain"/>
    <property type="match status" value="1"/>
</dbReference>
<dbReference type="Proteomes" id="UP000182975">
    <property type="component" value="Unassembled WGS sequence"/>
</dbReference>
<dbReference type="GO" id="GO:0033765">
    <property type="term" value="F:steroid dehydrogenase activity, acting on the CH-CH group of donors"/>
    <property type="evidence" value="ECO:0007669"/>
    <property type="project" value="UniProtKB-ARBA"/>
</dbReference>
<dbReference type="Pfam" id="PF00890">
    <property type="entry name" value="FAD_binding_2"/>
    <property type="match status" value="1"/>
</dbReference>
<gene>
    <name evidence="6" type="ORF">SAMN02910314_00769</name>
</gene>
<dbReference type="PROSITE" id="PS51318">
    <property type="entry name" value="TAT"/>
    <property type="match status" value="1"/>
</dbReference>
<evidence type="ECO:0000313" key="6">
    <source>
        <dbReference type="EMBL" id="SEO64300.1"/>
    </source>
</evidence>
<dbReference type="InterPro" id="IPR050315">
    <property type="entry name" value="FAD-oxidoreductase_2"/>
</dbReference>
<dbReference type="InterPro" id="IPR027477">
    <property type="entry name" value="Succ_DH/fumarate_Rdtase_cat_sf"/>
</dbReference>